<dbReference type="EMBL" id="PP986400">
    <property type="protein sequence ID" value="XDJ03484.1"/>
    <property type="molecule type" value="Genomic_DNA"/>
</dbReference>
<reference evidence="1" key="2">
    <citation type="submission" date="2024-07" db="EMBL/GenBank/DDBJ databases">
        <authorList>
            <person name="Foxall R."/>
        </authorList>
    </citation>
    <scope>NUCLEOTIDE SEQUENCE</scope>
</reference>
<gene>
    <name evidence="1" type="ORF">H905_00066</name>
</gene>
<dbReference type="Gene3D" id="3.10.450.40">
    <property type="match status" value="1"/>
</dbReference>
<evidence type="ECO:0000313" key="1">
    <source>
        <dbReference type="EMBL" id="XDJ03484.1"/>
    </source>
</evidence>
<sequence>MKKGTDALTGKSIGGLDYLRQRLIDALNTPLGSLVGARGYGSRLHEIVDRNINSSFEMECYVRVAEAVANPINGLDDFHLSEMTARPLGNGQIELDLIGVLTHNGKPVILEGIVFNEQRSN</sequence>
<protein>
    <submittedName>
        <fullName evidence="1">Lysozyme</fullName>
    </submittedName>
</protein>
<dbReference type="SUPFAM" id="SSF160719">
    <property type="entry name" value="gpW/gp25-like"/>
    <property type="match status" value="1"/>
</dbReference>
<name>A0AB39C9Z1_9VIRU</name>
<reference evidence="1" key="1">
    <citation type="journal article" date="2024" name="Genome Announc.">
        <title>Genome sequence of H905.</title>
        <authorList>
            <person name="Whistler C."/>
            <person name="Calawa J."/>
        </authorList>
    </citation>
    <scope>NUCLEOTIDE SEQUENCE</scope>
</reference>
<accession>A0AB39C9Z1</accession>
<organism evidence="1">
    <name type="scientific">Aliivibrio phage vB_Alvi_H905</name>
    <dbReference type="NCBI Taxonomy" id="3234039"/>
    <lineage>
        <taxon>Viruses</taxon>
    </lineage>
</organism>
<proteinExistence type="predicted"/>